<dbReference type="OrthoDB" id="1433646at2"/>
<protein>
    <recommendedName>
        <fullName evidence="3">Restriction endonuclease</fullName>
    </recommendedName>
</protein>
<comment type="caution">
    <text evidence="1">The sequence shown here is derived from an EMBL/GenBank/DDBJ whole genome shotgun (WGS) entry which is preliminary data.</text>
</comment>
<dbReference type="Proteomes" id="UP000292372">
    <property type="component" value="Unassembled WGS sequence"/>
</dbReference>
<reference evidence="1 2" key="1">
    <citation type="journal article" date="2015" name="Int. J. Syst. Evol. Microbiol.">
        <title>Hyunsoonleella pacifica sp. nov., isolated from seawater of South Pacific Gyre.</title>
        <authorList>
            <person name="Gao X."/>
            <person name="Zhang Z."/>
            <person name="Dai X."/>
            <person name="Zhang X.H."/>
        </authorList>
    </citation>
    <scope>NUCLEOTIDE SEQUENCE [LARGE SCALE GENOMIC DNA]</scope>
    <source>
        <strain evidence="1 2">SW033</strain>
    </source>
</reference>
<dbReference type="RefSeq" id="WP_130936847.1">
    <property type="nucleotide sequence ID" value="NZ_BMEE01000004.1"/>
</dbReference>
<evidence type="ECO:0000313" key="1">
    <source>
        <dbReference type="EMBL" id="TBN15360.1"/>
    </source>
</evidence>
<evidence type="ECO:0008006" key="3">
    <source>
        <dbReference type="Google" id="ProtNLM"/>
    </source>
</evidence>
<dbReference type="EMBL" id="SIRS01000004">
    <property type="protein sequence ID" value="TBN15360.1"/>
    <property type="molecule type" value="Genomic_DNA"/>
</dbReference>
<evidence type="ECO:0000313" key="2">
    <source>
        <dbReference type="Proteomes" id="UP000292372"/>
    </source>
</evidence>
<gene>
    <name evidence="1" type="ORF">EYD46_09465</name>
</gene>
<keyword evidence="2" id="KW-1185">Reference proteome</keyword>
<sequence>MIIVQVTEEDKLFAKQQIEAFKKIEAGSWRYSNVEAWRGIVCEILASKWLEENFTVEKPAKGLDNSGIVDDCDMVINSKRVEIKSATKNYFRYLMPKIHDVRDKPKDIYIGVKYNETVTPNQIQILGYIKRSEILNYPVKQNKGAPYYEVPLFKLKSIDKNTFD</sequence>
<dbReference type="AlphaFoldDB" id="A0A4Q9FMD4"/>
<accession>A0A4Q9FMD4</accession>
<proteinExistence type="predicted"/>
<name>A0A4Q9FMD4_9FLAO</name>
<organism evidence="1 2">
    <name type="scientific">Hyunsoonleella pacifica</name>
    <dbReference type="NCBI Taxonomy" id="1080224"/>
    <lineage>
        <taxon>Bacteria</taxon>
        <taxon>Pseudomonadati</taxon>
        <taxon>Bacteroidota</taxon>
        <taxon>Flavobacteriia</taxon>
        <taxon>Flavobacteriales</taxon>
        <taxon>Flavobacteriaceae</taxon>
    </lineage>
</organism>